<dbReference type="InterPro" id="IPR012340">
    <property type="entry name" value="NA-bd_OB-fold"/>
</dbReference>
<dbReference type="RefSeq" id="WP_195081536.1">
    <property type="nucleotide sequence ID" value="NZ_JAYESH010000007.1"/>
</dbReference>
<dbReference type="Proteomes" id="UP001348098">
    <property type="component" value="Unassembled WGS sequence"/>
</dbReference>
<protein>
    <submittedName>
        <fullName evidence="2">OB-fold domain-containing protein</fullName>
    </submittedName>
</protein>
<keyword evidence="3" id="KW-1185">Reference proteome</keyword>
<reference evidence="2 3" key="1">
    <citation type="submission" date="2023-12" db="EMBL/GenBank/DDBJ databases">
        <title>novel species in genus Nocarida.</title>
        <authorList>
            <person name="Li Z."/>
        </authorList>
    </citation>
    <scope>NUCLEOTIDE SEQUENCE [LARGE SCALE GENOMIC DNA]</scope>
    <source>
        <strain evidence="2 3">CDC186</strain>
    </source>
</reference>
<dbReference type="Pfam" id="PF01796">
    <property type="entry name" value="OB_ChsH2_C"/>
    <property type="match status" value="1"/>
</dbReference>
<dbReference type="InterPro" id="IPR052513">
    <property type="entry name" value="Thioester_dehydratase-like"/>
</dbReference>
<evidence type="ECO:0000313" key="2">
    <source>
        <dbReference type="EMBL" id="MEB3512790.1"/>
    </source>
</evidence>
<evidence type="ECO:0000313" key="3">
    <source>
        <dbReference type="Proteomes" id="UP001348098"/>
    </source>
</evidence>
<gene>
    <name evidence="2" type="ORF">U3653_22395</name>
</gene>
<dbReference type="PANTHER" id="PTHR34075">
    <property type="entry name" value="BLR3430 PROTEIN"/>
    <property type="match status" value="1"/>
</dbReference>
<name>A0ABU6AZ65_9NOCA</name>
<dbReference type="SUPFAM" id="SSF50249">
    <property type="entry name" value="Nucleic acid-binding proteins"/>
    <property type="match status" value="1"/>
</dbReference>
<dbReference type="EMBL" id="JAYKYQ010000009">
    <property type="protein sequence ID" value="MEB3512790.1"/>
    <property type="molecule type" value="Genomic_DNA"/>
</dbReference>
<organism evidence="2 3">
    <name type="scientific">Nocardia implantans</name>
    <dbReference type="NCBI Taxonomy" id="3108168"/>
    <lineage>
        <taxon>Bacteria</taxon>
        <taxon>Bacillati</taxon>
        <taxon>Actinomycetota</taxon>
        <taxon>Actinomycetes</taxon>
        <taxon>Mycobacteriales</taxon>
        <taxon>Nocardiaceae</taxon>
        <taxon>Nocardia</taxon>
    </lineage>
</organism>
<proteinExistence type="predicted"/>
<sequence>MNQLKSSPDAVGSGSAPCLDMLMINRCLRCEKLLAPITSGCSSCGSGELERVPSSGAGSVVSWRIVDRAPTDRPGGLVPLTIAIVALDEGPWVYTSLEGEIPSVPGRSVRVRFQPHPPEGGFPVFAVSTDSP</sequence>
<evidence type="ECO:0000259" key="1">
    <source>
        <dbReference type="Pfam" id="PF01796"/>
    </source>
</evidence>
<accession>A0ABU6AZ65</accession>
<dbReference type="PANTHER" id="PTHR34075:SF5">
    <property type="entry name" value="BLR3430 PROTEIN"/>
    <property type="match status" value="1"/>
</dbReference>
<dbReference type="InterPro" id="IPR002878">
    <property type="entry name" value="ChsH2_C"/>
</dbReference>
<feature type="domain" description="ChsH2 C-terminal OB-fold" evidence="1">
    <location>
        <begin position="52"/>
        <end position="114"/>
    </location>
</feature>
<comment type="caution">
    <text evidence="2">The sequence shown here is derived from an EMBL/GenBank/DDBJ whole genome shotgun (WGS) entry which is preliminary data.</text>
</comment>